<protein>
    <submittedName>
        <fullName evidence="12">SusC/RagA family TonB-linked outer membrane protein</fullName>
    </submittedName>
</protein>
<dbReference type="SUPFAM" id="SSF49464">
    <property type="entry name" value="Carboxypeptidase regulatory domain-like"/>
    <property type="match status" value="1"/>
</dbReference>
<organism evidence="12 13">
    <name type="scientific">Sphingobacterium bambusae</name>
    <dbReference type="NCBI Taxonomy" id="662858"/>
    <lineage>
        <taxon>Bacteria</taxon>
        <taxon>Pseudomonadati</taxon>
        <taxon>Bacteroidota</taxon>
        <taxon>Sphingobacteriia</taxon>
        <taxon>Sphingobacteriales</taxon>
        <taxon>Sphingobacteriaceae</taxon>
        <taxon>Sphingobacterium</taxon>
    </lineage>
</organism>
<evidence type="ECO:0000256" key="2">
    <source>
        <dbReference type="ARBA" id="ARBA00022448"/>
    </source>
</evidence>
<comment type="caution">
    <text evidence="12">The sequence shown here is derived from an EMBL/GenBank/DDBJ whole genome shotgun (WGS) entry which is preliminary data.</text>
</comment>
<keyword evidence="5 9" id="KW-0798">TonB box</keyword>
<dbReference type="NCBIfam" id="TIGR04056">
    <property type="entry name" value="OMP_RagA_SusC"/>
    <property type="match status" value="1"/>
</dbReference>
<dbReference type="Gene3D" id="2.170.130.10">
    <property type="entry name" value="TonB-dependent receptor, plug domain"/>
    <property type="match status" value="1"/>
</dbReference>
<dbReference type="SUPFAM" id="SSF56935">
    <property type="entry name" value="Porins"/>
    <property type="match status" value="1"/>
</dbReference>
<evidence type="ECO:0000256" key="5">
    <source>
        <dbReference type="ARBA" id="ARBA00023077"/>
    </source>
</evidence>
<evidence type="ECO:0000256" key="4">
    <source>
        <dbReference type="ARBA" id="ARBA00022692"/>
    </source>
</evidence>
<keyword evidence="2 8" id="KW-0813">Transport</keyword>
<evidence type="ECO:0000259" key="11">
    <source>
        <dbReference type="Pfam" id="PF07715"/>
    </source>
</evidence>
<comment type="subcellular location">
    <subcellularLocation>
        <location evidence="1 8">Cell outer membrane</location>
        <topology evidence="1 8">Multi-pass membrane protein</topology>
    </subcellularLocation>
</comment>
<evidence type="ECO:0000313" key="13">
    <source>
        <dbReference type="Proteomes" id="UP001597525"/>
    </source>
</evidence>
<dbReference type="InterPro" id="IPR012910">
    <property type="entry name" value="Plug_dom"/>
</dbReference>
<evidence type="ECO:0000256" key="6">
    <source>
        <dbReference type="ARBA" id="ARBA00023136"/>
    </source>
</evidence>
<dbReference type="InterPro" id="IPR037066">
    <property type="entry name" value="Plug_dom_sf"/>
</dbReference>
<dbReference type="Gene3D" id="2.60.40.1120">
    <property type="entry name" value="Carboxypeptidase-like, regulatory domain"/>
    <property type="match status" value="1"/>
</dbReference>
<dbReference type="InterPro" id="IPR008969">
    <property type="entry name" value="CarboxyPept-like_regulatory"/>
</dbReference>
<dbReference type="InterPro" id="IPR039426">
    <property type="entry name" value="TonB-dep_rcpt-like"/>
</dbReference>
<dbReference type="Pfam" id="PF07715">
    <property type="entry name" value="Plug"/>
    <property type="match status" value="1"/>
</dbReference>
<feature type="domain" description="TonB-dependent receptor plug" evidence="11">
    <location>
        <begin position="122"/>
        <end position="240"/>
    </location>
</feature>
<sequence length="1040" mass="116111">MHEHPPRKILFGILTLLFLLGNQLYAQQRMISGLVKDERGNALADVSVSEKNSKNGAKTDVSGKFQINTSTALPELIFSSVGYLKQTSVVAAGLAEMNIVLKEDGAGIEEVVVLGYQEVSRKKVTAAVTTIKGKEIENIPYPTFDQMLQGRVAGLTALSASGEPGSNGVVNIRGSNSVTLGGVSYPLYVIDGMIYDVNDMPNAYGNNPLISINPNDIESIDVLKDAAAAAIYGSRGANGVIMVKTKTAKAGAPPRFNLNFYQGIATKPTLRSVTVGAGERRQKMDLLHRMGVWENLANLSMFLTDSLNTAFNNNSDWQGIFIKTAPTTNVDASMDGSSGTTQYRLSMGYYKEDGSMIGYGLQRFAPKLNLTINPFERVRLTTTLNPTFVDIKHGFGDGNNFPFTTWSFPSSFWKLTDQQITAYRGEYDTMDEDVTATIMSNTQLNIDILKDLRFTSSFSYTYNNNRRDWVHSRFINGTGADNAYNWGNLTKVWEIENYLTWTKTWKDHTLNIVAGQQAQQQSNKRTYAYAYDVTGSTIYNMSPGNDLFAETFVEQRERVAAFGRFNYDYKGKYIFSSSYRRDASSRYNVSKRWTDFYSFSVAYNMADEDFFEPLKATMNQFKWRASYGVTGNDPANYYAQYNLLSSNATYYNSSFGQGASARATTYNGTTVLHPNYDSYAGNRNLTWEKYPQFNVGLDLSFFESRFNLTTDWYVRDAQNVYYSDLVAPTTSGYAQYSGNVIDLRNTGVEFTLNADILPRSNKFQWNSTFTLAINDNYITKLPNGGQDLVVGPAWMQQTLTVGKPLFAYKVWEVDGVYATDAEVPTDPLTGTKMTMLGATMRAGDPILKDQNGDYRIDENDKVDYGSPNARVTGGWVNTFAYKGFSMSVLCSFIQGRRVWNGYTSDKLNGTAADIYQRWGTIAGPSTLDGLNYWEGPGDTDAEFGNITNTSIDRWHIAQSHFVEDGSFFRIKNIMLGYALPTDLVSRWKLKSARLFGMIDNVYLKNNSTLPDPEAVRPNGYSDGNGYPLVRKFTLGVNLIF</sequence>
<evidence type="ECO:0000256" key="8">
    <source>
        <dbReference type="PROSITE-ProRule" id="PRU01360"/>
    </source>
</evidence>
<evidence type="ECO:0000256" key="3">
    <source>
        <dbReference type="ARBA" id="ARBA00022452"/>
    </source>
</evidence>
<keyword evidence="13" id="KW-1185">Reference proteome</keyword>
<dbReference type="PROSITE" id="PS52016">
    <property type="entry name" value="TONB_DEPENDENT_REC_3"/>
    <property type="match status" value="1"/>
</dbReference>
<dbReference type="Proteomes" id="UP001597525">
    <property type="component" value="Unassembled WGS sequence"/>
</dbReference>
<keyword evidence="3 8" id="KW-1134">Transmembrane beta strand</keyword>
<keyword evidence="4 8" id="KW-0812">Transmembrane</keyword>
<keyword evidence="7 8" id="KW-0998">Cell outer membrane</keyword>
<proteinExistence type="inferred from homology"/>
<dbReference type="InterPro" id="IPR000531">
    <property type="entry name" value="Beta-barrel_TonB"/>
</dbReference>
<dbReference type="InterPro" id="IPR036942">
    <property type="entry name" value="Beta-barrel_TonB_sf"/>
</dbReference>
<dbReference type="InterPro" id="IPR023996">
    <property type="entry name" value="TonB-dep_OMP_SusC/RagA"/>
</dbReference>
<dbReference type="Pfam" id="PF13715">
    <property type="entry name" value="CarbopepD_reg_2"/>
    <property type="match status" value="1"/>
</dbReference>
<reference evidence="13" key="1">
    <citation type="journal article" date="2019" name="Int. J. Syst. Evol. Microbiol.">
        <title>The Global Catalogue of Microorganisms (GCM) 10K type strain sequencing project: providing services to taxonomists for standard genome sequencing and annotation.</title>
        <authorList>
            <consortium name="The Broad Institute Genomics Platform"/>
            <consortium name="The Broad Institute Genome Sequencing Center for Infectious Disease"/>
            <person name="Wu L."/>
            <person name="Ma J."/>
        </authorList>
    </citation>
    <scope>NUCLEOTIDE SEQUENCE [LARGE SCALE GENOMIC DNA]</scope>
    <source>
        <strain evidence="13">KCTC 22814</strain>
    </source>
</reference>
<dbReference type="EMBL" id="JBHUPB010000007">
    <property type="protein sequence ID" value="MFD2967866.1"/>
    <property type="molecule type" value="Genomic_DNA"/>
</dbReference>
<evidence type="ECO:0000259" key="10">
    <source>
        <dbReference type="Pfam" id="PF00593"/>
    </source>
</evidence>
<keyword evidence="6 8" id="KW-0472">Membrane</keyword>
<comment type="similarity">
    <text evidence="8 9">Belongs to the TonB-dependent receptor family.</text>
</comment>
<evidence type="ECO:0000256" key="1">
    <source>
        <dbReference type="ARBA" id="ARBA00004571"/>
    </source>
</evidence>
<dbReference type="NCBIfam" id="TIGR04057">
    <property type="entry name" value="SusC_RagA_signa"/>
    <property type="match status" value="1"/>
</dbReference>
<feature type="domain" description="TonB-dependent receptor-like beta-barrel" evidence="10">
    <location>
        <begin position="388"/>
        <end position="817"/>
    </location>
</feature>
<gene>
    <name evidence="12" type="ORF">ACFS7Y_10725</name>
</gene>
<evidence type="ECO:0000256" key="9">
    <source>
        <dbReference type="RuleBase" id="RU003357"/>
    </source>
</evidence>
<dbReference type="Gene3D" id="2.40.170.20">
    <property type="entry name" value="TonB-dependent receptor, beta-barrel domain"/>
    <property type="match status" value="1"/>
</dbReference>
<dbReference type="Pfam" id="PF00593">
    <property type="entry name" value="TonB_dep_Rec_b-barrel"/>
    <property type="match status" value="1"/>
</dbReference>
<dbReference type="RefSeq" id="WP_320183142.1">
    <property type="nucleotide sequence ID" value="NZ_CP138332.1"/>
</dbReference>
<accession>A0ABW6BEI0</accession>
<evidence type="ECO:0000256" key="7">
    <source>
        <dbReference type="ARBA" id="ARBA00023237"/>
    </source>
</evidence>
<dbReference type="InterPro" id="IPR023997">
    <property type="entry name" value="TonB-dep_OMP_SusC/RagA_CS"/>
</dbReference>
<evidence type="ECO:0000313" key="12">
    <source>
        <dbReference type="EMBL" id="MFD2967866.1"/>
    </source>
</evidence>
<name>A0ABW6BEI0_9SPHI</name>